<reference evidence="2" key="1">
    <citation type="submission" date="2020-08" db="EMBL/GenBank/DDBJ databases">
        <title>Multicomponent nature underlies the extraordinary mechanical properties of spider dragline silk.</title>
        <authorList>
            <person name="Kono N."/>
            <person name="Nakamura H."/>
            <person name="Mori M."/>
            <person name="Yoshida Y."/>
            <person name="Ohtoshi R."/>
            <person name="Malay A.D."/>
            <person name="Moran D.A.P."/>
            <person name="Tomita M."/>
            <person name="Numata K."/>
            <person name="Arakawa K."/>
        </authorList>
    </citation>
    <scope>NUCLEOTIDE SEQUENCE</scope>
</reference>
<dbReference type="Proteomes" id="UP000887013">
    <property type="component" value="Unassembled WGS sequence"/>
</dbReference>
<protein>
    <submittedName>
        <fullName evidence="2">Uncharacterized protein</fullName>
    </submittedName>
</protein>
<feature type="compositionally biased region" description="Basic and acidic residues" evidence="1">
    <location>
        <begin position="133"/>
        <end position="144"/>
    </location>
</feature>
<proteinExistence type="predicted"/>
<accession>A0A8X6NGL5</accession>
<organism evidence="2 3">
    <name type="scientific">Nephila pilipes</name>
    <name type="common">Giant wood spider</name>
    <name type="synonym">Nephila maculata</name>
    <dbReference type="NCBI Taxonomy" id="299642"/>
    <lineage>
        <taxon>Eukaryota</taxon>
        <taxon>Metazoa</taxon>
        <taxon>Ecdysozoa</taxon>
        <taxon>Arthropoda</taxon>
        <taxon>Chelicerata</taxon>
        <taxon>Arachnida</taxon>
        <taxon>Araneae</taxon>
        <taxon>Araneomorphae</taxon>
        <taxon>Entelegynae</taxon>
        <taxon>Araneoidea</taxon>
        <taxon>Nephilidae</taxon>
        <taxon>Nephila</taxon>
    </lineage>
</organism>
<evidence type="ECO:0000313" key="2">
    <source>
        <dbReference type="EMBL" id="GFT12185.1"/>
    </source>
</evidence>
<keyword evidence="3" id="KW-1185">Reference proteome</keyword>
<name>A0A8X6NGL5_NEPPI</name>
<sequence>MTSQDVQQLLVEVENNEEGDKSTIAEFKVKVFTSTINFWAQQVAELETEKYKNFTHKNKISLEKFKARRRSRKFEECRNNRVHCATPDLETTSKRQILGNLIRSSLKNLLEGRRLQKDNLRDTIKSSFFNLLERKPHGSPDVRRSKQNGGGGPGKEQKTPDGAPFLGRDASKDVISGEDASRKNS</sequence>
<evidence type="ECO:0000313" key="3">
    <source>
        <dbReference type="Proteomes" id="UP000887013"/>
    </source>
</evidence>
<comment type="caution">
    <text evidence="2">The sequence shown here is derived from an EMBL/GenBank/DDBJ whole genome shotgun (WGS) entry which is preliminary data.</text>
</comment>
<gene>
    <name evidence="2" type="ORF">NPIL_336231</name>
</gene>
<feature type="region of interest" description="Disordered" evidence="1">
    <location>
        <begin position="133"/>
        <end position="185"/>
    </location>
</feature>
<dbReference type="EMBL" id="BMAW01104064">
    <property type="protein sequence ID" value="GFT12185.1"/>
    <property type="molecule type" value="Genomic_DNA"/>
</dbReference>
<dbReference type="AlphaFoldDB" id="A0A8X6NGL5"/>
<evidence type="ECO:0000256" key="1">
    <source>
        <dbReference type="SAM" id="MobiDB-lite"/>
    </source>
</evidence>